<dbReference type="EMBL" id="FNFM01000002">
    <property type="protein sequence ID" value="SDJ82645.1"/>
    <property type="molecule type" value="Genomic_DNA"/>
</dbReference>
<evidence type="ECO:0000259" key="6">
    <source>
        <dbReference type="Pfam" id="PF04542"/>
    </source>
</evidence>
<keyword evidence="8" id="KW-1185">Reference proteome</keyword>
<evidence type="ECO:0000256" key="1">
    <source>
        <dbReference type="ARBA" id="ARBA00010641"/>
    </source>
</evidence>
<dbReference type="NCBIfam" id="TIGR02937">
    <property type="entry name" value="sigma70-ECF"/>
    <property type="match status" value="1"/>
</dbReference>
<dbReference type="GO" id="GO:0006352">
    <property type="term" value="P:DNA-templated transcription initiation"/>
    <property type="evidence" value="ECO:0007669"/>
    <property type="project" value="InterPro"/>
</dbReference>
<name>A0A1G8WYG1_ACTMZ</name>
<dbReference type="InterPro" id="IPR036388">
    <property type="entry name" value="WH-like_DNA-bd_sf"/>
</dbReference>
<feature type="domain" description="RNA polymerase sigma-70 region 2" evidence="6">
    <location>
        <begin position="28"/>
        <end position="95"/>
    </location>
</feature>
<evidence type="ECO:0000256" key="5">
    <source>
        <dbReference type="ARBA" id="ARBA00023163"/>
    </source>
</evidence>
<dbReference type="InterPro" id="IPR007627">
    <property type="entry name" value="RNA_pol_sigma70_r2"/>
</dbReference>
<dbReference type="Proteomes" id="UP000199213">
    <property type="component" value="Unassembled WGS sequence"/>
</dbReference>
<dbReference type="GO" id="GO:0016987">
    <property type="term" value="F:sigma factor activity"/>
    <property type="evidence" value="ECO:0007669"/>
    <property type="project" value="UniProtKB-KW"/>
</dbReference>
<dbReference type="OrthoDB" id="265863at2"/>
<gene>
    <name evidence="7" type="ORF">SAMN04487820_102261</name>
</gene>
<dbReference type="InterPro" id="IPR014284">
    <property type="entry name" value="RNA_pol_sigma-70_dom"/>
</dbReference>
<reference evidence="8" key="1">
    <citation type="submission" date="2016-10" db="EMBL/GenBank/DDBJ databases">
        <authorList>
            <person name="Varghese N."/>
            <person name="Submissions S."/>
        </authorList>
    </citation>
    <scope>NUCLEOTIDE SEQUENCE [LARGE SCALE GENOMIC DNA]</scope>
    <source>
        <strain evidence="8">DSM 45460</strain>
    </source>
</reference>
<proteinExistence type="inferred from homology"/>
<dbReference type="SUPFAM" id="SSF88659">
    <property type="entry name" value="Sigma3 and sigma4 domains of RNA polymerase sigma factors"/>
    <property type="match status" value="1"/>
</dbReference>
<protein>
    <submittedName>
        <fullName evidence="7">RNA polymerase sigma factor, sigma-70 family</fullName>
    </submittedName>
</protein>
<keyword evidence="3" id="KW-0731">Sigma factor</keyword>
<evidence type="ECO:0000256" key="3">
    <source>
        <dbReference type="ARBA" id="ARBA00023082"/>
    </source>
</evidence>
<evidence type="ECO:0000313" key="8">
    <source>
        <dbReference type="Proteomes" id="UP000199213"/>
    </source>
</evidence>
<dbReference type="AlphaFoldDB" id="A0A1G8WYG1"/>
<keyword evidence="2" id="KW-0805">Transcription regulation</keyword>
<accession>A0A1G8WYG1</accession>
<keyword evidence="5" id="KW-0804">Transcription</keyword>
<dbReference type="PANTHER" id="PTHR43133">
    <property type="entry name" value="RNA POLYMERASE ECF-TYPE SIGMA FACTO"/>
    <property type="match status" value="1"/>
</dbReference>
<dbReference type="Gene3D" id="1.10.10.10">
    <property type="entry name" value="Winged helix-like DNA-binding domain superfamily/Winged helix DNA-binding domain"/>
    <property type="match status" value="1"/>
</dbReference>
<evidence type="ECO:0000256" key="4">
    <source>
        <dbReference type="ARBA" id="ARBA00023125"/>
    </source>
</evidence>
<dbReference type="GO" id="GO:0003677">
    <property type="term" value="F:DNA binding"/>
    <property type="evidence" value="ECO:0007669"/>
    <property type="project" value="UniProtKB-KW"/>
</dbReference>
<dbReference type="InterPro" id="IPR013325">
    <property type="entry name" value="RNA_pol_sigma_r2"/>
</dbReference>
<dbReference type="RefSeq" id="WP_092626490.1">
    <property type="nucleotide sequence ID" value="NZ_FNFM01000002.1"/>
</dbReference>
<sequence>MTERERSCGTAVLLSRLAVGDERAWRDLVDRNSGVVWGAVRAYSANRADAEDAWQATWLLLAENLHRLRDPEGVSAWLVTTARRESMRLARARRRESPSGLAGLLAETADSSETPESSAMRSLSAARMAQAFAQLSHRCQQLLRIMAVAPDASYEQIGTALGMARGSIGPKKQRCLRALRLRMLASGSPEAVEGVAV</sequence>
<dbReference type="InterPro" id="IPR039425">
    <property type="entry name" value="RNA_pol_sigma-70-like"/>
</dbReference>
<evidence type="ECO:0000256" key="2">
    <source>
        <dbReference type="ARBA" id="ARBA00023015"/>
    </source>
</evidence>
<dbReference type="Gene3D" id="1.10.1740.10">
    <property type="match status" value="1"/>
</dbReference>
<dbReference type="SUPFAM" id="SSF88946">
    <property type="entry name" value="Sigma2 domain of RNA polymerase sigma factors"/>
    <property type="match status" value="1"/>
</dbReference>
<dbReference type="Pfam" id="PF04542">
    <property type="entry name" value="Sigma70_r2"/>
    <property type="match status" value="1"/>
</dbReference>
<dbReference type="PANTHER" id="PTHR43133:SF8">
    <property type="entry name" value="RNA POLYMERASE SIGMA FACTOR HI_1459-RELATED"/>
    <property type="match status" value="1"/>
</dbReference>
<organism evidence="7 8">
    <name type="scientific">Actinopolyspora mzabensis</name>
    <dbReference type="NCBI Taxonomy" id="995066"/>
    <lineage>
        <taxon>Bacteria</taxon>
        <taxon>Bacillati</taxon>
        <taxon>Actinomycetota</taxon>
        <taxon>Actinomycetes</taxon>
        <taxon>Actinopolysporales</taxon>
        <taxon>Actinopolysporaceae</taxon>
        <taxon>Actinopolyspora</taxon>
    </lineage>
</organism>
<dbReference type="InterPro" id="IPR013324">
    <property type="entry name" value="RNA_pol_sigma_r3/r4-like"/>
</dbReference>
<keyword evidence="4" id="KW-0238">DNA-binding</keyword>
<comment type="similarity">
    <text evidence="1">Belongs to the sigma-70 factor family. ECF subfamily.</text>
</comment>
<evidence type="ECO:0000313" key="7">
    <source>
        <dbReference type="EMBL" id="SDJ82645.1"/>
    </source>
</evidence>